<dbReference type="EMBL" id="VWPJ01000004">
    <property type="protein sequence ID" value="KAA5606457.1"/>
    <property type="molecule type" value="Genomic_DNA"/>
</dbReference>
<dbReference type="RefSeq" id="WP_150061526.1">
    <property type="nucleotide sequence ID" value="NZ_JACHII010000006.1"/>
</dbReference>
<protein>
    <submittedName>
        <fullName evidence="1">Hemin receptor</fullName>
    </submittedName>
</protein>
<keyword evidence="2" id="KW-1185">Reference proteome</keyword>
<proteinExistence type="predicted"/>
<evidence type="ECO:0000313" key="2">
    <source>
        <dbReference type="Proteomes" id="UP000324065"/>
    </source>
</evidence>
<accession>A0A5M6IEQ3</accession>
<gene>
    <name evidence="1" type="ORF">F1188_06205</name>
</gene>
<dbReference type="OrthoDB" id="7355898at2"/>
<organism evidence="1 2">
    <name type="scientific">Roseospira marina</name>
    <dbReference type="NCBI Taxonomy" id="140057"/>
    <lineage>
        <taxon>Bacteria</taxon>
        <taxon>Pseudomonadati</taxon>
        <taxon>Pseudomonadota</taxon>
        <taxon>Alphaproteobacteria</taxon>
        <taxon>Rhodospirillales</taxon>
        <taxon>Rhodospirillaceae</taxon>
        <taxon>Roseospira</taxon>
    </lineage>
</organism>
<comment type="caution">
    <text evidence="1">The sequence shown here is derived from an EMBL/GenBank/DDBJ whole genome shotgun (WGS) entry which is preliminary data.</text>
</comment>
<keyword evidence="1" id="KW-0675">Receptor</keyword>
<sequence length="137" mass="15295">MTDRPTLPPGIGPHEGRELDLMLSGEKPLALFCDVVPSAFDWPDAQFAPHVAAGRIVAREFWTDGPDDAHRVRHLYYAQPDEAWRIERAHALVTASFDSWGPEAAAACADLGRLLGYREADIQAFLDWSDRNVGRLR</sequence>
<name>A0A5M6IEQ3_9PROT</name>
<evidence type="ECO:0000313" key="1">
    <source>
        <dbReference type="EMBL" id="KAA5606457.1"/>
    </source>
</evidence>
<dbReference type="AlphaFoldDB" id="A0A5M6IEQ3"/>
<dbReference type="Proteomes" id="UP000324065">
    <property type="component" value="Unassembled WGS sequence"/>
</dbReference>
<reference evidence="1 2" key="1">
    <citation type="submission" date="2019-09" db="EMBL/GenBank/DDBJ databases">
        <title>Genome sequence of Roseospira marina, one of the more divergent members of the non-sulfur purple photosynthetic bacterial family, the Rhodospirillaceae.</title>
        <authorList>
            <person name="Meyer T."/>
            <person name="Kyndt J."/>
        </authorList>
    </citation>
    <scope>NUCLEOTIDE SEQUENCE [LARGE SCALE GENOMIC DNA]</scope>
    <source>
        <strain evidence="1 2">DSM 15113</strain>
    </source>
</reference>